<proteinExistence type="predicted"/>
<organism evidence="1 2">
    <name type="scientific">Stutzerimonas stutzeri</name>
    <name type="common">Pseudomonas stutzeri</name>
    <dbReference type="NCBI Taxonomy" id="316"/>
    <lineage>
        <taxon>Bacteria</taxon>
        <taxon>Pseudomonadati</taxon>
        <taxon>Pseudomonadota</taxon>
        <taxon>Gammaproteobacteria</taxon>
        <taxon>Pseudomonadales</taxon>
        <taxon>Pseudomonadaceae</taxon>
        <taxon>Stutzerimonas</taxon>
    </lineage>
</organism>
<reference evidence="1 2" key="1">
    <citation type="submission" date="2018-01" db="EMBL/GenBank/DDBJ databases">
        <title>Denitrification phenotypes of diverse strains of Pseudomonas stutzeri.</title>
        <authorList>
            <person name="Milligan D.A."/>
            <person name="Bergaust L."/>
            <person name="Bakken L.R."/>
            <person name="Frostegard A."/>
        </authorList>
    </citation>
    <scope>NUCLEOTIDE SEQUENCE [LARGE SCALE GENOMIC DNA]</scope>
    <source>
        <strain evidence="1 2">28a3</strain>
    </source>
</reference>
<name>A0A2N8SM33_STUST</name>
<sequence>MSLLTRLFTRPVRRHYALLDEQKRCRMLLTATERPCGERWVEIGEASLGMLGQPLAHAPRPDLTSNAA</sequence>
<dbReference type="AlphaFoldDB" id="A0A2N8SM33"/>
<dbReference type="RefSeq" id="WP_021205887.1">
    <property type="nucleotide sequence ID" value="NZ_JAMOIG010000007.1"/>
</dbReference>
<protein>
    <submittedName>
        <fullName evidence="1">Uncharacterized protein</fullName>
    </submittedName>
</protein>
<dbReference type="Proteomes" id="UP000235897">
    <property type="component" value="Unassembled WGS sequence"/>
</dbReference>
<dbReference type="EMBL" id="POUW01000009">
    <property type="protein sequence ID" value="PNG03543.1"/>
    <property type="molecule type" value="Genomic_DNA"/>
</dbReference>
<gene>
    <name evidence="1" type="ORF">CXL00_20460</name>
</gene>
<dbReference type="OrthoDB" id="6910208at2"/>
<evidence type="ECO:0000313" key="2">
    <source>
        <dbReference type="Proteomes" id="UP000235897"/>
    </source>
</evidence>
<evidence type="ECO:0000313" key="1">
    <source>
        <dbReference type="EMBL" id="PNG03543.1"/>
    </source>
</evidence>
<accession>A0A2N8SM33</accession>
<comment type="caution">
    <text evidence="1">The sequence shown here is derived from an EMBL/GenBank/DDBJ whole genome shotgun (WGS) entry which is preliminary data.</text>
</comment>